<gene>
    <name evidence="1" type="ORF">BN997_02268</name>
</gene>
<evidence type="ECO:0000313" key="2">
    <source>
        <dbReference type="Proteomes" id="UP000040453"/>
    </source>
</evidence>
<organism evidence="1 2">
    <name type="scientific">Oceanobacillus oncorhynchi</name>
    <dbReference type="NCBI Taxonomy" id="545501"/>
    <lineage>
        <taxon>Bacteria</taxon>
        <taxon>Bacillati</taxon>
        <taxon>Bacillota</taxon>
        <taxon>Bacilli</taxon>
        <taxon>Bacillales</taxon>
        <taxon>Bacillaceae</taxon>
        <taxon>Oceanobacillus</taxon>
    </lineage>
</organism>
<dbReference type="Proteomes" id="UP000040453">
    <property type="component" value="Unassembled WGS sequence"/>
</dbReference>
<proteinExistence type="predicted"/>
<dbReference type="OrthoDB" id="2439510at2"/>
<name>A0A0A1MS43_9BACI</name>
<dbReference type="AlphaFoldDB" id="A0A0A1MS43"/>
<reference evidence="1 2" key="1">
    <citation type="submission" date="2014-11" db="EMBL/GenBank/DDBJ databases">
        <authorList>
            <person name="Urmite Genomes Urmite Genomes"/>
        </authorList>
    </citation>
    <scope>NUCLEOTIDE SEQUENCE [LARGE SCALE GENOMIC DNA]</scope>
    <source>
        <strain evidence="1 2">Oc5</strain>
    </source>
</reference>
<dbReference type="STRING" id="545501.BN997_02268"/>
<sequence>MGANVLTQSVEFNKEQIESSFKRLHPHANFIAERIVYYPYYYFCYNVKAKRLFLPLNEKVGCAIDSISGKGSLIDYKPKWKAIEISKEQQMPEMYSLEDCTSISESFIYRSLSLKMRMISFPELKREQQQRFYRPYWVVWNERAESSDFIVDGVSGQFHPL</sequence>
<accession>A0A0A1MS43</accession>
<dbReference type="RefSeq" id="WP_042532204.1">
    <property type="nucleotide sequence ID" value="NZ_CAXOIH010000005.1"/>
</dbReference>
<keyword evidence="2" id="KW-1185">Reference proteome</keyword>
<evidence type="ECO:0000313" key="1">
    <source>
        <dbReference type="EMBL" id="CEI82402.1"/>
    </source>
</evidence>
<protein>
    <submittedName>
        <fullName evidence="1">Uncharacterized protein</fullName>
    </submittedName>
</protein>
<dbReference type="EMBL" id="CDGG01000001">
    <property type="protein sequence ID" value="CEI82402.1"/>
    <property type="molecule type" value="Genomic_DNA"/>
</dbReference>